<dbReference type="InterPro" id="IPR028094">
    <property type="entry name" value="RTC4_C"/>
</dbReference>
<proteinExistence type="predicted"/>
<accession>A0AAD7F566</accession>
<name>A0AAD7F566_MYCRO</name>
<protein>
    <recommendedName>
        <fullName evidence="1">Restriction of telomere capping protein 4 C-terminal domain-containing protein</fullName>
    </recommendedName>
</protein>
<feature type="non-terminal residue" evidence="2">
    <location>
        <position position="236"/>
    </location>
</feature>
<feature type="domain" description="Restriction of telomere capping protein 4 C-terminal" evidence="1">
    <location>
        <begin position="136"/>
        <end position="207"/>
    </location>
</feature>
<evidence type="ECO:0000259" key="1">
    <source>
        <dbReference type="Pfam" id="PF14474"/>
    </source>
</evidence>
<dbReference type="Proteomes" id="UP001221757">
    <property type="component" value="Unassembled WGS sequence"/>
</dbReference>
<dbReference type="Pfam" id="PF14474">
    <property type="entry name" value="RTC4"/>
    <property type="match status" value="1"/>
</dbReference>
<gene>
    <name evidence="2" type="ORF">B0H17DRAFT_969924</name>
</gene>
<organism evidence="2 3">
    <name type="scientific">Mycena rosella</name>
    <name type="common">Pink bonnet</name>
    <name type="synonym">Agaricus rosellus</name>
    <dbReference type="NCBI Taxonomy" id="1033263"/>
    <lineage>
        <taxon>Eukaryota</taxon>
        <taxon>Fungi</taxon>
        <taxon>Dikarya</taxon>
        <taxon>Basidiomycota</taxon>
        <taxon>Agaricomycotina</taxon>
        <taxon>Agaricomycetes</taxon>
        <taxon>Agaricomycetidae</taxon>
        <taxon>Agaricales</taxon>
        <taxon>Marasmiineae</taxon>
        <taxon>Mycenaceae</taxon>
        <taxon>Mycena</taxon>
    </lineage>
</organism>
<evidence type="ECO:0000313" key="2">
    <source>
        <dbReference type="EMBL" id="KAJ7601316.1"/>
    </source>
</evidence>
<sequence length="236" mass="26411">LCAFCDVPFTIHPSVKLDEMFVQLLGSTRPSPTLESPGHRTADAPVVFAQYCKQHMIDSRVLPAARAGGWPERINYVALQDRIAEPEFLYPERCSTNSIESPSLPTMIHSLGTRSLSSKSSFSALSYCESNIPASYGERGYQMLDTAVRFMFPDTLNLAHFAPLTYDIILREVLIPEATIRLIEQDLEIPLKSAIDVLQQSYKLGLVQHPADDNCPYHLAAMISISNSHRNTRWSL</sequence>
<evidence type="ECO:0000313" key="3">
    <source>
        <dbReference type="Proteomes" id="UP001221757"/>
    </source>
</evidence>
<reference evidence="2" key="1">
    <citation type="submission" date="2023-03" db="EMBL/GenBank/DDBJ databases">
        <title>Massive genome expansion in bonnet fungi (Mycena s.s.) driven by repeated elements and novel gene families across ecological guilds.</title>
        <authorList>
            <consortium name="Lawrence Berkeley National Laboratory"/>
            <person name="Harder C.B."/>
            <person name="Miyauchi S."/>
            <person name="Viragh M."/>
            <person name="Kuo A."/>
            <person name="Thoen E."/>
            <person name="Andreopoulos B."/>
            <person name="Lu D."/>
            <person name="Skrede I."/>
            <person name="Drula E."/>
            <person name="Henrissat B."/>
            <person name="Morin E."/>
            <person name="Kohler A."/>
            <person name="Barry K."/>
            <person name="LaButti K."/>
            <person name="Morin E."/>
            <person name="Salamov A."/>
            <person name="Lipzen A."/>
            <person name="Mereny Z."/>
            <person name="Hegedus B."/>
            <person name="Baldrian P."/>
            <person name="Stursova M."/>
            <person name="Weitz H."/>
            <person name="Taylor A."/>
            <person name="Grigoriev I.V."/>
            <person name="Nagy L.G."/>
            <person name="Martin F."/>
            <person name="Kauserud H."/>
        </authorList>
    </citation>
    <scope>NUCLEOTIDE SEQUENCE</scope>
    <source>
        <strain evidence="2">CBHHK067</strain>
    </source>
</reference>
<dbReference type="EMBL" id="JARKIE010001647">
    <property type="protein sequence ID" value="KAJ7601316.1"/>
    <property type="molecule type" value="Genomic_DNA"/>
</dbReference>
<keyword evidence="3" id="KW-1185">Reference proteome</keyword>
<dbReference type="AlphaFoldDB" id="A0AAD7F566"/>
<comment type="caution">
    <text evidence="2">The sequence shown here is derived from an EMBL/GenBank/DDBJ whole genome shotgun (WGS) entry which is preliminary data.</text>
</comment>